<dbReference type="PANTHER" id="PTHR33726:SF3">
    <property type="entry name" value="TRANSMEMBRANE PROTEIN"/>
    <property type="match status" value="1"/>
</dbReference>
<dbReference type="PANTHER" id="PTHR33726">
    <property type="entry name" value="TRANSMEMBRANE PROTEIN"/>
    <property type="match status" value="1"/>
</dbReference>
<gene>
    <name evidence="2" type="ORF">Sradi_2178900</name>
</gene>
<keyword evidence="1" id="KW-0472">Membrane</keyword>
<feature type="transmembrane region" description="Helical" evidence="1">
    <location>
        <begin position="57"/>
        <end position="85"/>
    </location>
</feature>
<reference evidence="2" key="2">
    <citation type="journal article" date="2024" name="Plant">
        <title>Genomic evolution and insights into agronomic trait innovations of Sesamum species.</title>
        <authorList>
            <person name="Miao H."/>
            <person name="Wang L."/>
            <person name="Qu L."/>
            <person name="Liu H."/>
            <person name="Sun Y."/>
            <person name="Le M."/>
            <person name="Wang Q."/>
            <person name="Wei S."/>
            <person name="Zheng Y."/>
            <person name="Lin W."/>
            <person name="Duan Y."/>
            <person name="Cao H."/>
            <person name="Xiong S."/>
            <person name="Wang X."/>
            <person name="Wei L."/>
            <person name="Li C."/>
            <person name="Ma Q."/>
            <person name="Ju M."/>
            <person name="Zhao R."/>
            <person name="Li G."/>
            <person name="Mu C."/>
            <person name="Tian Q."/>
            <person name="Mei H."/>
            <person name="Zhang T."/>
            <person name="Gao T."/>
            <person name="Zhang H."/>
        </authorList>
    </citation>
    <scope>NUCLEOTIDE SEQUENCE</scope>
    <source>
        <strain evidence="2">G02</strain>
    </source>
</reference>
<proteinExistence type="predicted"/>
<evidence type="ECO:0008006" key="3">
    <source>
        <dbReference type="Google" id="ProtNLM"/>
    </source>
</evidence>
<organism evidence="2">
    <name type="scientific">Sesamum radiatum</name>
    <name type="common">Black benniseed</name>
    <dbReference type="NCBI Taxonomy" id="300843"/>
    <lineage>
        <taxon>Eukaryota</taxon>
        <taxon>Viridiplantae</taxon>
        <taxon>Streptophyta</taxon>
        <taxon>Embryophyta</taxon>
        <taxon>Tracheophyta</taxon>
        <taxon>Spermatophyta</taxon>
        <taxon>Magnoliopsida</taxon>
        <taxon>eudicotyledons</taxon>
        <taxon>Gunneridae</taxon>
        <taxon>Pentapetalae</taxon>
        <taxon>asterids</taxon>
        <taxon>lamiids</taxon>
        <taxon>Lamiales</taxon>
        <taxon>Pedaliaceae</taxon>
        <taxon>Sesamum</taxon>
    </lineage>
</organism>
<accession>A0AAW2T438</accession>
<keyword evidence="1" id="KW-0812">Transmembrane</keyword>
<dbReference type="AlphaFoldDB" id="A0AAW2T438"/>
<evidence type="ECO:0000313" key="2">
    <source>
        <dbReference type="EMBL" id="KAL0398356.1"/>
    </source>
</evidence>
<comment type="caution">
    <text evidence="2">The sequence shown here is derived from an EMBL/GenBank/DDBJ whole genome shotgun (WGS) entry which is preliminary data.</text>
</comment>
<name>A0AAW2T438_SESRA</name>
<protein>
    <recommendedName>
        <fullName evidence="3">Transmembrane protein</fullName>
    </recommendedName>
</protein>
<sequence>MEKKPPTSTSTSTSTSSSSFSFFFKRLNKMGSGGGAWRWKLKTSAGLRWKRRFNLHLWFVDGFLFKIVSVLEGVVLVSTLCVFFLCCGCHF</sequence>
<keyword evidence="1" id="KW-1133">Transmembrane helix</keyword>
<evidence type="ECO:0000256" key="1">
    <source>
        <dbReference type="SAM" id="Phobius"/>
    </source>
</evidence>
<dbReference type="EMBL" id="JACGWJ010000009">
    <property type="protein sequence ID" value="KAL0398356.1"/>
    <property type="molecule type" value="Genomic_DNA"/>
</dbReference>
<reference evidence="2" key="1">
    <citation type="submission" date="2020-06" db="EMBL/GenBank/DDBJ databases">
        <authorList>
            <person name="Li T."/>
            <person name="Hu X."/>
            <person name="Zhang T."/>
            <person name="Song X."/>
            <person name="Zhang H."/>
            <person name="Dai N."/>
            <person name="Sheng W."/>
            <person name="Hou X."/>
            <person name="Wei L."/>
        </authorList>
    </citation>
    <scope>NUCLEOTIDE SEQUENCE</scope>
    <source>
        <strain evidence="2">G02</strain>
        <tissue evidence="2">Leaf</tissue>
    </source>
</reference>